<protein>
    <submittedName>
        <fullName evidence="1">Uncharacterized protein</fullName>
    </submittedName>
</protein>
<evidence type="ECO:0000313" key="1">
    <source>
        <dbReference type="EMBL" id="MCP2732355.1"/>
    </source>
</evidence>
<name>A0AAE3GXE0_9CYAN</name>
<dbReference type="EMBL" id="JAMZMM010000566">
    <property type="protein sequence ID" value="MCP2732355.1"/>
    <property type="molecule type" value="Genomic_DNA"/>
</dbReference>
<sequence>MALSTKEFNIAICFHGESCVYDTAGNEYFYIGQDRKTNNQIFLPANYQILDSNEWTEKWEVFNGNYKYEVFQTKKRGGYSSISVFQNGRKLYSAEATKYIYNCYD</sequence>
<evidence type="ECO:0000313" key="2">
    <source>
        <dbReference type="Proteomes" id="UP001204953"/>
    </source>
</evidence>
<accession>A0AAE3GXE0</accession>
<organism evidence="1 2">
    <name type="scientific">Limnofasciculus baicalensis BBK-W-15</name>
    <dbReference type="NCBI Taxonomy" id="2699891"/>
    <lineage>
        <taxon>Bacteria</taxon>
        <taxon>Bacillati</taxon>
        <taxon>Cyanobacteriota</taxon>
        <taxon>Cyanophyceae</taxon>
        <taxon>Coleofasciculales</taxon>
        <taxon>Coleofasciculaceae</taxon>
        <taxon>Limnofasciculus</taxon>
        <taxon>Limnofasciculus baicalensis</taxon>
    </lineage>
</organism>
<dbReference type="AlphaFoldDB" id="A0AAE3GXE0"/>
<reference evidence="1" key="1">
    <citation type="submission" date="2022-06" db="EMBL/GenBank/DDBJ databases">
        <title>New cyanobacteria of genus Symplocastrum in benthos of Lake Baikal.</title>
        <authorList>
            <person name="Sorokovikova E."/>
            <person name="Tikhonova I."/>
            <person name="Krasnopeev A."/>
            <person name="Evseev P."/>
            <person name="Gladkikh A."/>
            <person name="Belykh O."/>
        </authorList>
    </citation>
    <scope>NUCLEOTIDE SEQUENCE</scope>
    <source>
        <strain evidence="1">BBK-W-15</strain>
    </source>
</reference>
<keyword evidence="2" id="KW-1185">Reference proteome</keyword>
<dbReference type="Proteomes" id="UP001204953">
    <property type="component" value="Unassembled WGS sequence"/>
</dbReference>
<proteinExistence type="predicted"/>
<comment type="caution">
    <text evidence="1">The sequence shown here is derived from an EMBL/GenBank/DDBJ whole genome shotgun (WGS) entry which is preliminary data.</text>
</comment>
<gene>
    <name evidence="1" type="ORF">NJ959_28385</name>
</gene>